<reference evidence="2 3" key="1">
    <citation type="journal article" date="2018" name="Mol. Genet. Genomics">
        <title>The red deer Cervus elaphus genome CerEla1.0: sequencing, annotating, genes, and chromosomes.</title>
        <authorList>
            <person name="Bana N.A."/>
            <person name="Nyiri A."/>
            <person name="Nagy J."/>
            <person name="Frank K."/>
            <person name="Nagy T."/>
            <person name="Steger V."/>
            <person name="Schiller M."/>
            <person name="Lakatos P."/>
            <person name="Sugar L."/>
            <person name="Horn P."/>
            <person name="Barta E."/>
            <person name="Orosz L."/>
        </authorList>
    </citation>
    <scope>NUCLEOTIDE SEQUENCE [LARGE SCALE GENOMIC DNA]</scope>
    <source>
        <strain evidence="2">Hungarian</strain>
    </source>
</reference>
<dbReference type="AlphaFoldDB" id="A0A212D940"/>
<keyword evidence="3" id="KW-1185">Reference proteome</keyword>
<feature type="region of interest" description="Disordered" evidence="1">
    <location>
        <begin position="1"/>
        <end position="84"/>
    </location>
</feature>
<evidence type="ECO:0000256" key="1">
    <source>
        <dbReference type="SAM" id="MobiDB-lite"/>
    </source>
</evidence>
<accession>A0A212D940</accession>
<protein>
    <submittedName>
        <fullName evidence="2">Uncharacterized protein</fullName>
    </submittedName>
</protein>
<feature type="compositionally biased region" description="Polar residues" evidence="1">
    <location>
        <begin position="75"/>
        <end position="84"/>
    </location>
</feature>
<gene>
    <name evidence="2" type="ORF">Celaphus_00001489</name>
</gene>
<dbReference type="Proteomes" id="UP000242450">
    <property type="component" value="Chromosome 5"/>
</dbReference>
<proteinExistence type="predicted"/>
<evidence type="ECO:0000313" key="3">
    <source>
        <dbReference type="Proteomes" id="UP000242450"/>
    </source>
</evidence>
<name>A0A212D940_CEREH</name>
<feature type="compositionally biased region" description="Low complexity" evidence="1">
    <location>
        <begin position="56"/>
        <end position="74"/>
    </location>
</feature>
<dbReference type="EMBL" id="MKHE01000005">
    <property type="protein sequence ID" value="OWK14712.1"/>
    <property type="molecule type" value="Genomic_DNA"/>
</dbReference>
<evidence type="ECO:0000313" key="2">
    <source>
        <dbReference type="EMBL" id="OWK14712.1"/>
    </source>
</evidence>
<sequence length="84" mass="9437">MYAWDSGNPASQLRTLGKPRKNVSPNAPERAKPTWHRQSTERMLGQAAQRDQDWYAGPTSASSSCGSHPHSGSTRNWSTWCHRE</sequence>
<organism evidence="2 3">
    <name type="scientific">Cervus elaphus hippelaphus</name>
    <name type="common">European red deer</name>
    <dbReference type="NCBI Taxonomy" id="46360"/>
    <lineage>
        <taxon>Eukaryota</taxon>
        <taxon>Metazoa</taxon>
        <taxon>Chordata</taxon>
        <taxon>Craniata</taxon>
        <taxon>Vertebrata</taxon>
        <taxon>Euteleostomi</taxon>
        <taxon>Mammalia</taxon>
        <taxon>Eutheria</taxon>
        <taxon>Laurasiatheria</taxon>
        <taxon>Artiodactyla</taxon>
        <taxon>Ruminantia</taxon>
        <taxon>Pecora</taxon>
        <taxon>Cervidae</taxon>
        <taxon>Cervinae</taxon>
        <taxon>Cervus</taxon>
    </lineage>
</organism>
<comment type="caution">
    <text evidence="2">The sequence shown here is derived from an EMBL/GenBank/DDBJ whole genome shotgun (WGS) entry which is preliminary data.</text>
</comment>